<name>A0A1I4YD99_9MICO</name>
<evidence type="ECO:0000313" key="3">
    <source>
        <dbReference type="Proteomes" id="UP000198867"/>
    </source>
</evidence>
<feature type="transmembrane region" description="Helical" evidence="1">
    <location>
        <begin position="20"/>
        <end position="39"/>
    </location>
</feature>
<protein>
    <recommendedName>
        <fullName evidence="4">BNR/Asp-box repeat-containing protein</fullName>
    </recommendedName>
</protein>
<accession>A0A1I4YD99</accession>
<dbReference type="OrthoDB" id="3821622at2"/>
<dbReference type="Gene3D" id="2.130.10.10">
    <property type="entry name" value="YVTN repeat-like/Quinoprotein amine dehydrogenase"/>
    <property type="match status" value="1"/>
</dbReference>
<proteinExistence type="predicted"/>
<keyword evidence="1" id="KW-0472">Membrane</keyword>
<dbReference type="Proteomes" id="UP000198867">
    <property type="component" value="Unassembled WGS sequence"/>
</dbReference>
<dbReference type="InterPro" id="IPR015943">
    <property type="entry name" value="WD40/YVTN_repeat-like_dom_sf"/>
</dbReference>
<gene>
    <name evidence="2" type="ORF">SAMN05216219_0137</name>
</gene>
<sequence>MGTNRAFVRRHNGEGRRRWWILALSLFLLFDIALVAFALNANSARTATGELRLSSTASASTTPTPSVTPTLTVAPTVAVSQRLLAAISVDVAWRGVVGTCPDGLSELEYTNDGGESWAVVDPARATGANTLVRVALGSTSEAHVVTLDGECAPQLVGTFVAGEAWEDYSSNLGSYWYVDPADRGNIHAPDGTVAAPCESVVAIATRSSSEAVALCADQALFATSDGGAEWSSTISVPGAVAIDASADGYVIAVAAQGGCVGTSVVMLAGGEPSEPVGCFGEAAPSGQTSLAAAGDNALWLWAGDNFAQSTDGGETWIQILT</sequence>
<dbReference type="SUPFAM" id="SSF110296">
    <property type="entry name" value="Oligoxyloglucan reducing end-specific cellobiohydrolase"/>
    <property type="match status" value="1"/>
</dbReference>
<keyword evidence="3" id="KW-1185">Reference proteome</keyword>
<evidence type="ECO:0000313" key="2">
    <source>
        <dbReference type="EMBL" id="SFN36017.1"/>
    </source>
</evidence>
<evidence type="ECO:0000256" key="1">
    <source>
        <dbReference type="SAM" id="Phobius"/>
    </source>
</evidence>
<dbReference type="STRING" id="995034.SAMN05216219_0137"/>
<dbReference type="EMBL" id="FOVM01000001">
    <property type="protein sequence ID" value="SFN36017.1"/>
    <property type="molecule type" value="Genomic_DNA"/>
</dbReference>
<reference evidence="3" key="1">
    <citation type="submission" date="2016-10" db="EMBL/GenBank/DDBJ databases">
        <authorList>
            <person name="Varghese N."/>
            <person name="Submissions S."/>
        </authorList>
    </citation>
    <scope>NUCLEOTIDE SEQUENCE [LARGE SCALE GENOMIC DNA]</scope>
    <source>
        <strain evidence="3">CGMCC 1.11101</strain>
    </source>
</reference>
<evidence type="ECO:0008006" key="4">
    <source>
        <dbReference type="Google" id="ProtNLM"/>
    </source>
</evidence>
<keyword evidence="1" id="KW-0812">Transmembrane</keyword>
<dbReference type="RefSeq" id="WP_143094951.1">
    <property type="nucleotide sequence ID" value="NZ_FOVM01000001.1"/>
</dbReference>
<organism evidence="2 3">
    <name type="scientific">Mycetocola miduiensis</name>
    <dbReference type="NCBI Taxonomy" id="995034"/>
    <lineage>
        <taxon>Bacteria</taxon>
        <taxon>Bacillati</taxon>
        <taxon>Actinomycetota</taxon>
        <taxon>Actinomycetes</taxon>
        <taxon>Micrococcales</taxon>
        <taxon>Microbacteriaceae</taxon>
        <taxon>Mycetocola</taxon>
    </lineage>
</organism>
<dbReference type="AlphaFoldDB" id="A0A1I4YD99"/>
<keyword evidence="1" id="KW-1133">Transmembrane helix</keyword>